<feature type="transmembrane region" description="Helical" evidence="1">
    <location>
        <begin position="6"/>
        <end position="24"/>
    </location>
</feature>
<reference evidence="2 4" key="1">
    <citation type="submission" date="2016-08" db="EMBL/GenBank/DDBJ databases">
        <title>Draft genome sequence of the type strain of Pseudomonas extremorientalis LMG 19695T isolated from drinking water reservoir.</title>
        <authorList>
            <person name="Tambong J.T."/>
        </authorList>
    </citation>
    <scope>NUCLEOTIDE SEQUENCE [LARGE SCALE GENOMIC DNA]</scope>
    <source>
        <strain evidence="2 4">LMG 19695</strain>
    </source>
</reference>
<organism evidence="2 4">
    <name type="scientific">Pseudomonas extremorientalis</name>
    <dbReference type="NCBI Taxonomy" id="169669"/>
    <lineage>
        <taxon>Bacteria</taxon>
        <taxon>Pseudomonadati</taxon>
        <taxon>Pseudomonadota</taxon>
        <taxon>Gammaproteobacteria</taxon>
        <taxon>Pseudomonadales</taxon>
        <taxon>Pseudomonadaceae</taxon>
        <taxon>Pseudomonas</taxon>
    </lineage>
</organism>
<keyword evidence="1" id="KW-0472">Membrane</keyword>
<evidence type="ECO:0000313" key="5">
    <source>
        <dbReference type="Proteomes" id="UP000182654"/>
    </source>
</evidence>
<keyword evidence="5" id="KW-1185">Reference proteome</keyword>
<evidence type="ECO:0000313" key="4">
    <source>
        <dbReference type="Proteomes" id="UP000181686"/>
    </source>
</evidence>
<sequence length="132" mass="14566">MTALETLALISFVIALAILYWVGYRGGLKDGWSEGYDDGHAKGYIQGIEEGESSSATALENATRRCERLELILIREPQDRQILLAIAGKLKLAADFFHAIKSKGHATQALMLRDHASSMADELNAFRQEDVT</sequence>
<evidence type="ECO:0000256" key="1">
    <source>
        <dbReference type="SAM" id="Phobius"/>
    </source>
</evidence>
<gene>
    <name evidence="2" type="ORF">BFN10_24165</name>
    <name evidence="3" type="ORF">SAMN04490184_0935</name>
</gene>
<keyword evidence="1" id="KW-1133">Transmembrane helix</keyword>
<protein>
    <recommendedName>
        <fullName evidence="6">Flagellar assembly protein H</fullName>
    </recommendedName>
</protein>
<proteinExistence type="predicted"/>
<dbReference type="Proteomes" id="UP000181686">
    <property type="component" value="Unassembled WGS sequence"/>
</dbReference>
<evidence type="ECO:0008006" key="6">
    <source>
        <dbReference type="Google" id="ProtNLM"/>
    </source>
</evidence>
<keyword evidence="1" id="KW-0812">Transmembrane</keyword>
<evidence type="ECO:0000313" key="3">
    <source>
        <dbReference type="EMBL" id="SDO59101.1"/>
    </source>
</evidence>
<accession>A0A1H0KTJ6</accession>
<dbReference type="RefSeq" id="WP_071491810.1">
    <property type="nucleotide sequence ID" value="NZ_LT629708.1"/>
</dbReference>
<evidence type="ECO:0000313" key="2">
    <source>
        <dbReference type="EMBL" id="OIN05013.1"/>
    </source>
</evidence>
<dbReference type="EMBL" id="MDGK01000058">
    <property type="protein sequence ID" value="OIN05013.1"/>
    <property type="molecule type" value="Genomic_DNA"/>
</dbReference>
<dbReference type="Proteomes" id="UP000182654">
    <property type="component" value="Chromosome I"/>
</dbReference>
<dbReference type="EMBL" id="LT629708">
    <property type="protein sequence ID" value="SDO59101.1"/>
    <property type="molecule type" value="Genomic_DNA"/>
</dbReference>
<name>A0A1H0KTJ6_9PSED</name>
<reference evidence="3 5" key="2">
    <citation type="submission" date="2016-10" db="EMBL/GenBank/DDBJ databases">
        <authorList>
            <person name="Varghese N."/>
            <person name="Submissions S."/>
        </authorList>
    </citation>
    <scope>NUCLEOTIDE SEQUENCE [LARGE SCALE GENOMIC DNA]</scope>
    <source>
        <strain evidence="3 5">BS2774</strain>
    </source>
</reference>
<dbReference type="AlphaFoldDB" id="A0A1H0KTJ6"/>